<organism evidence="3 4">
    <name type="scientific">Actinomyces gaoshouyii</name>
    <dbReference type="NCBI Taxonomy" id="1960083"/>
    <lineage>
        <taxon>Bacteria</taxon>
        <taxon>Bacillati</taxon>
        <taxon>Actinomycetota</taxon>
        <taxon>Actinomycetes</taxon>
        <taxon>Actinomycetales</taxon>
        <taxon>Actinomycetaceae</taxon>
        <taxon>Actinomyces</taxon>
    </lineage>
</organism>
<dbReference type="InterPro" id="IPR029052">
    <property type="entry name" value="Metallo-depent_PP-like"/>
</dbReference>
<feature type="domain" description="Calcineurin-like phosphoesterase" evidence="2">
    <location>
        <begin position="60"/>
        <end position="263"/>
    </location>
</feature>
<reference evidence="3" key="2">
    <citation type="submission" date="2020-09" db="EMBL/GenBank/DDBJ databases">
        <authorList>
            <person name="Sun Q."/>
            <person name="Zhou Y."/>
        </authorList>
    </citation>
    <scope>NUCLEOTIDE SEQUENCE</scope>
    <source>
        <strain evidence="3">CGMCC 4.7372</strain>
    </source>
</reference>
<evidence type="ECO:0000313" key="3">
    <source>
        <dbReference type="EMBL" id="GGO95376.1"/>
    </source>
</evidence>
<dbReference type="PANTHER" id="PTHR31302:SF20">
    <property type="entry name" value="CONSERVED PROTEIN"/>
    <property type="match status" value="1"/>
</dbReference>
<reference evidence="3" key="1">
    <citation type="journal article" date="2014" name="Int. J. Syst. Evol. Microbiol.">
        <title>Complete genome sequence of Corynebacterium casei LMG S-19264T (=DSM 44701T), isolated from a smear-ripened cheese.</title>
        <authorList>
            <consortium name="US DOE Joint Genome Institute (JGI-PGF)"/>
            <person name="Walter F."/>
            <person name="Albersmeier A."/>
            <person name="Kalinowski J."/>
            <person name="Ruckert C."/>
        </authorList>
    </citation>
    <scope>NUCLEOTIDE SEQUENCE</scope>
    <source>
        <strain evidence="3">CGMCC 4.7372</strain>
    </source>
</reference>
<keyword evidence="1" id="KW-1133">Transmembrane helix</keyword>
<accession>A0A8H9HBS5</accession>
<dbReference type="AlphaFoldDB" id="A0A8H9HBS5"/>
<keyword evidence="4" id="KW-1185">Reference proteome</keyword>
<gene>
    <name evidence="3" type="ORF">GCM10011612_03070</name>
</gene>
<dbReference type="PANTHER" id="PTHR31302">
    <property type="entry name" value="TRANSMEMBRANE PROTEIN WITH METALLOPHOSPHOESTERASE DOMAIN-RELATED"/>
    <property type="match status" value="1"/>
</dbReference>
<dbReference type="InterPro" id="IPR051158">
    <property type="entry name" value="Metallophosphoesterase_sf"/>
</dbReference>
<protein>
    <submittedName>
        <fullName evidence="3">Metallophosphoesterase</fullName>
    </submittedName>
</protein>
<dbReference type="Pfam" id="PF00149">
    <property type="entry name" value="Metallophos"/>
    <property type="match status" value="1"/>
</dbReference>
<proteinExistence type="predicted"/>
<sequence>MTALPRTSSSRARRLGAARALGSLAALGAGVLGYALLEARLPVLRRFSVPVLADGEEPITILHLADLHLTDSTETRVAWVRGLAAEHPDVVISTGDHLSFASGLEPLQRALEPFVGLPGAFVLGDHDYYSSVFKLPTRYLRRDPRTADAEDAREHLVELPWREVIELQASGGWADLTNARGTLTVRGRRVDLVGVDDPHAERDSYPVPDDGSDGAASAALLPPILDRSGRALRLGLAHAPYQRVLDAMAGDGVALALAGHTHGGQLCLPGFGALVTNCDLDRRRVTQRLSQWPGRIGDPSAARDMYLHISAGLGTSPYTPVRVACRPEATLLTLVPAR</sequence>
<keyword evidence="1" id="KW-0812">Transmembrane</keyword>
<dbReference type="GO" id="GO:0016020">
    <property type="term" value="C:membrane"/>
    <property type="evidence" value="ECO:0007669"/>
    <property type="project" value="GOC"/>
</dbReference>
<dbReference type="Proteomes" id="UP000614239">
    <property type="component" value="Unassembled WGS sequence"/>
</dbReference>
<dbReference type="OrthoDB" id="9780884at2"/>
<dbReference type="SUPFAM" id="SSF56300">
    <property type="entry name" value="Metallo-dependent phosphatases"/>
    <property type="match status" value="1"/>
</dbReference>
<evidence type="ECO:0000259" key="2">
    <source>
        <dbReference type="Pfam" id="PF00149"/>
    </source>
</evidence>
<dbReference type="EMBL" id="BMNJ01000001">
    <property type="protein sequence ID" value="GGO95376.1"/>
    <property type="molecule type" value="Genomic_DNA"/>
</dbReference>
<keyword evidence="1" id="KW-0472">Membrane</keyword>
<dbReference type="RefSeq" id="WP_080462219.1">
    <property type="nucleotide sequence ID" value="NZ_BMNJ01000001.1"/>
</dbReference>
<evidence type="ECO:0000256" key="1">
    <source>
        <dbReference type="SAM" id="Phobius"/>
    </source>
</evidence>
<evidence type="ECO:0000313" key="4">
    <source>
        <dbReference type="Proteomes" id="UP000614239"/>
    </source>
</evidence>
<dbReference type="InterPro" id="IPR004843">
    <property type="entry name" value="Calcineurin-like_PHP"/>
</dbReference>
<dbReference type="GO" id="GO:0009245">
    <property type="term" value="P:lipid A biosynthetic process"/>
    <property type="evidence" value="ECO:0007669"/>
    <property type="project" value="TreeGrafter"/>
</dbReference>
<dbReference type="Gene3D" id="3.60.21.10">
    <property type="match status" value="1"/>
</dbReference>
<name>A0A8H9HBS5_9ACTO</name>
<comment type="caution">
    <text evidence="3">The sequence shown here is derived from an EMBL/GenBank/DDBJ whole genome shotgun (WGS) entry which is preliminary data.</text>
</comment>
<dbReference type="GO" id="GO:0008758">
    <property type="term" value="F:UDP-2,3-diacylglucosamine hydrolase activity"/>
    <property type="evidence" value="ECO:0007669"/>
    <property type="project" value="TreeGrafter"/>
</dbReference>
<feature type="transmembrane region" description="Helical" evidence="1">
    <location>
        <begin position="20"/>
        <end position="37"/>
    </location>
</feature>